<protein>
    <recommendedName>
        <fullName evidence="2">BURP domain-containing protein</fullName>
    </recommendedName>
</protein>
<keyword evidence="4" id="KW-1185">Reference proteome</keyword>
<dbReference type="Pfam" id="PF03181">
    <property type="entry name" value="BURP"/>
    <property type="match status" value="1"/>
</dbReference>
<dbReference type="PROSITE" id="PS51277">
    <property type="entry name" value="BURP"/>
    <property type="match status" value="1"/>
</dbReference>
<dbReference type="InterPro" id="IPR044816">
    <property type="entry name" value="BURP"/>
</dbReference>
<feature type="signal peptide" evidence="1">
    <location>
        <begin position="1"/>
        <end position="40"/>
    </location>
</feature>
<dbReference type="InterPro" id="IPR004873">
    <property type="entry name" value="BURP_dom"/>
</dbReference>
<feature type="domain" description="BURP" evidence="2">
    <location>
        <begin position="112"/>
        <end position="329"/>
    </location>
</feature>
<dbReference type="Proteomes" id="UP001642360">
    <property type="component" value="Unassembled WGS sequence"/>
</dbReference>
<dbReference type="PANTHER" id="PTHR31236">
    <property type="entry name" value="BURP DOMAIN PROTEIN USPL1-LIKE"/>
    <property type="match status" value="1"/>
</dbReference>
<evidence type="ECO:0000313" key="3">
    <source>
        <dbReference type="EMBL" id="CAK9142585.1"/>
    </source>
</evidence>
<dbReference type="SMART" id="SM01045">
    <property type="entry name" value="BURP"/>
    <property type="match status" value="1"/>
</dbReference>
<organism evidence="3 4">
    <name type="scientific">Ilex paraguariensis</name>
    <name type="common">yerba mate</name>
    <dbReference type="NCBI Taxonomy" id="185542"/>
    <lineage>
        <taxon>Eukaryota</taxon>
        <taxon>Viridiplantae</taxon>
        <taxon>Streptophyta</taxon>
        <taxon>Embryophyta</taxon>
        <taxon>Tracheophyta</taxon>
        <taxon>Spermatophyta</taxon>
        <taxon>Magnoliopsida</taxon>
        <taxon>eudicotyledons</taxon>
        <taxon>Gunneridae</taxon>
        <taxon>Pentapetalae</taxon>
        <taxon>asterids</taxon>
        <taxon>campanulids</taxon>
        <taxon>Aquifoliales</taxon>
        <taxon>Aquifoliaceae</taxon>
        <taxon>Ilex</taxon>
    </lineage>
</organism>
<dbReference type="PANTHER" id="PTHR31236:SF41">
    <property type="entry name" value="BURP DOMAIN PROTEIN USPL1"/>
    <property type="match status" value="1"/>
</dbReference>
<gene>
    <name evidence="3" type="ORF">ILEXP_LOCUS10267</name>
</gene>
<name>A0ABC8RD30_9AQUA</name>
<feature type="chain" id="PRO_5044773721" description="BURP domain-containing protein" evidence="1">
    <location>
        <begin position="41"/>
        <end position="333"/>
    </location>
</feature>
<dbReference type="EMBL" id="CAUOFW020001236">
    <property type="protein sequence ID" value="CAK9142585.1"/>
    <property type="molecule type" value="Genomic_DNA"/>
</dbReference>
<accession>A0ABC8RD30</accession>
<sequence>MSRTKQKGASRKEEMVSGFAFHSLLLCVLLILQNSGLSTAREIPAKNLNTVSKELSDMQKPAMEDHLQLYAHKGDNHDHEHIHEAQEIILENDVHDHPLSHMDQIDPALNVFFNLNDLKIGKKMLIYFPIKDPSSSPHLLPREEADSIPFSFSHLPYLLKFFSFSTDSPQAKAMEETLKQCELEPAKGESKFCATSLESMLDSIKKIFGFENEVGVLTTTHLTKLTTLLQNYTFLEAPKQISAPKMVACHTIPYPYAIYYCHWQESENKVFKVLLGGDNGERIDAAAICHMDTSQWDHDHAGFRMLGIKPGSAPVCHFFPADNLVWVQSPSAM</sequence>
<proteinExistence type="predicted"/>
<reference evidence="3 4" key="1">
    <citation type="submission" date="2024-02" db="EMBL/GenBank/DDBJ databases">
        <authorList>
            <person name="Vignale AGUSTIN F."/>
            <person name="Sosa J E."/>
            <person name="Modenutti C."/>
        </authorList>
    </citation>
    <scope>NUCLEOTIDE SEQUENCE [LARGE SCALE GENOMIC DNA]</scope>
</reference>
<dbReference type="AlphaFoldDB" id="A0ABC8RD30"/>
<evidence type="ECO:0000259" key="2">
    <source>
        <dbReference type="PROSITE" id="PS51277"/>
    </source>
</evidence>
<keyword evidence="1" id="KW-0732">Signal</keyword>
<evidence type="ECO:0000256" key="1">
    <source>
        <dbReference type="SAM" id="SignalP"/>
    </source>
</evidence>
<comment type="caution">
    <text evidence="3">The sequence shown here is derived from an EMBL/GenBank/DDBJ whole genome shotgun (WGS) entry which is preliminary data.</text>
</comment>
<evidence type="ECO:0000313" key="4">
    <source>
        <dbReference type="Proteomes" id="UP001642360"/>
    </source>
</evidence>